<feature type="region of interest" description="Disordered" evidence="2">
    <location>
        <begin position="109"/>
        <end position="148"/>
    </location>
</feature>
<dbReference type="InterPro" id="IPR007946">
    <property type="entry name" value="AAR2"/>
</dbReference>
<feature type="domain" description="AAR2 C-terminal" evidence="3">
    <location>
        <begin position="271"/>
        <end position="472"/>
    </location>
</feature>
<dbReference type="EMBL" id="CENE01000038">
    <property type="protein sequence ID" value="CEQ42848.1"/>
    <property type="molecule type" value="Genomic_DNA"/>
</dbReference>
<keyword evidence="6" id="KW-1185">Reference proteome</keyword>
<dbReference type="InterPro" id="IPR033647">
    <property type="entry name" value="Aar2_N"/>
</dbReference>
<dbReference type="InterPro" id="IPR038514">
    <property type="entry name" value="AAR2_C_sf"/>
</dbReference>
<dbReference type="Gene3D" id="2.60.34.20">
    <property type="match status" value="1"/>
</dbReference>
<dbReference type="InterPro" id="IPR038516">
    <property type="entry name" value="AAR2_N_sf"/>
</dbReference>
<evidence type="ECO:0000256" key="1">
    <source>
        <dbReference type="ARBA" id="ARBA00006281"/>
    </source>
</evidence>
<organism evidence="5 6">
    <name type="scientific">Sporidiobolus salmonicolor</name>
    <name type="common">Yeast-like fungus</name>
    <name type="synonym">Sporobolomyces salmonicolor</name>
    <dbReference type="NCBI Taxonomy" id="5005"/>
    <lineage>
        <taxon>Eukaryota</taxon>
        <taxon>Fungi</taxon>
        <taxon>Dikarya</taxon>
        <taxon>Basidiomycota</taxon>
        <taxon>Pucciniomycotina</taxon>
        <taxon>Microbotryomycetes</taxon>
        <taxon>Sporidiobolales</taxon>
        <taxon>Sporidiobolaceae</taxon>
        <taxon>Sporobolomyces</taxon>
    </lineage>
</organism>
<dbReference type="InterPro" id="IPR033648">
    <property type="entry name" value="AAR2_C"/>
</dbReference>
<evidence type="ECO:0000313" key="5">
    <source>
        <dbReference type="EMBL" id="CEQ42848.1"/>
    </source>
</evidence>
<feature type="region of interest" description="Disordered" evidence="2">
    <location>
        <begin position="244"/>
        <end position="266"/>
    </location>
</feature>
<accession>A0A0D6ESP8</accession>
<dbReference type="CDD" id="cd13778">
    <property type="entry name" value="Aar2_C"/>
    <property type="match status" value="1"/>
</dbReference>
<evidence type="ECO:0000259" key="4">
    <source>
        <dbReference type="Pfam" id="PF20981"/>
    </source>
</evidence>
<dbReference type="CDD" id="cd13777">
    <property type="entry name" value="Aar2_N"/>
    <property type="match status" value="1"/>
</dbReference>
<dbReference type="GO" id="GO:0000244">
    <property type="term" value="P:spliceosomal tri-snRNP complex assembly"/>
    <property type="evidence" value="ECO:0007669"/>
    <property type="project" value="TreeGrafter"/>
</dbReference>
<sequence>MDPTQRAAQAAFSRLGFFLLSGLPKGSEFGMDGQVWTVDDFAGVKLIPPGLHFFLFSAAPRLPPTSSAAEPSPSTAGAAALGVRHGILRFYGQEGEMVLEAWDPAREELAPAPSSSSSSSSSSSRRAKKRRRVPARSIPEDEPEETVVSTEYLRTLDPHLAPYPAPSSDQVRRWTALSGLITPATVARVVGVDEKGCGRVDALMESAEEAQELRRAGGDEGGRRFWGKKRGEAEAEAEVTEVVEVEEEEPGEGEAQQAEEDDGEGEGRLEFVRFDARRSWPPGAVGEELSRWSKDKSWLLSEVVRTQLGGDPKELLAELQLSFVLCSLLHNFSSLSSYKSLLALVCRSSVLALPSSSRPPLPSLPSPLLDSDVTLPLLASFLSLFLAQLEFLDPDFFATQLPALETHLLAELEHLRVALSDASASWQSLAQPALASTSPLPPSSGPAAVWSTLVARWNAVAATSMEKFGWDLGLIEGTKARYFELRQSTTKEREGGGLGSEWEDQEEGDTGEIPFEELEEGEDAPVIVDPEEGMRGVC</sequence>
<name>A0A0D6ESP8_SPOSA</name>
<dbReference type="Gene3D" id="1.25.40.550">
    <property type="entry name" value="Aar2, C-terminal domain-like"/>
    <property type="match status" value="1"/>
</dbReference>
<comment type="similarity">
    <text evidence="1">Belongs to the AAR2 family.</text>
</comment>
<feature type="compositionally biased region" description="Acidic residues" evidence="2">
    <location>
        <begin position="501"/>
        <end position="523"/>
    </location>
</feature>
<evidence type="ECO:0000313" key="6">
    <source>
        <dbReference type="Proteomes" id="UP000243876"/>
    </source>
</evidence>
<gene>
    <name evidence="5" type="primary">SPOSA6832_04715</name>
</gene>
<dbReference type="OrthoDB" id="201752at2759"/>
<dbReference type="PANTHER" id="PTHR12689">
    <property type="entry name" value="A1 CISTRON SPLICING FACTOR AAR2-RELATED"/>
    <property type="match status" value="1"/>
</dbReference>
<feature type="region of interest" description="Disordered" evidence="2">
    <location>
        <begin position="488"/>
        <end position="538"/>
    </location>
</feature>
<protein>
    <submittedName>
        <fullName evidence="5">SPOSA6832_04715-mRNA-1:cds</fullName>
    </submittedName>
</protein>
<feature type="compositionally biased region" description="Basic residues" evidence="2">
    <location>
        <begin position="125"/>
        <end position="134"/>
    </location>
</feature>
<feature type="compositionally biased region" description="Acidic residues" evidence="2">
    <location>
        <begin position="244"/>
        <end position="264"/>
    </location>
</feature>
<feature type="compositionally biased region" description="Low complexity" evidence="2">
    <location>
        <begin position="110"/>
        <end position="124"/>
    </location>
</feature>
<evidence type="ECO:0000259" key="3">
    <source>
        <dbReference type="Pfam" id="PF05282"/>
    </source>
</evidence>
<reference evidence="6" key="1">
    <citation type="submission" date="2015-02" db="EMBL/GenBank/DDBJ databases">
        <authorList>
            <person name="Gon?alves P."/>
        </authorList>
    </citation>
    <scope>NUCLEOTIDE SEQUENCE [LARGE SCALE GENOMIC DNA]</scope>
</reference>
<dbReference type="Proteomes" id="UP000243876">
    <property type="component" value="Unassembled WGS sequence"/>
</dbReference>
<dbReference type="AlphaFoldDB" id="A0A0D6ESP8"/>
<evidence type="ECO:0000256" key="2">
    <source>
        <dbReference type="SAM" id="MobiDB-lite"/>
    </source>
</evidence>
<feature type="domain" description="AAR2 N-terminal" evidence="4">
    <location>
        <begin position="17"/>
        <end position="191"/>
    </location>
</feature>
<dbReference type="Pfam" id="PF05282">
    <property type="entry name" value="AAR2"/>
    <property type="match status" value="1"/>
</dbReference>
<dbReference type="PANTHER" id="PTHR12689:SF4">
    <property type="entry name" value="PROTEIN AAR2 HOMOLOG"/>
    <property type="match status" value="1"/>
</dbReference>
<dbReference type="Pfam" id="PF20981">
    <property type="entry name" value="AAR2_1st"/>
    <property type="match status" value="1"/>
</dbReference>
<proteinExistence type="inferred from homology"/>